<keyword evidence="2" id="KW-1185">Reference proteome</keyword>
<dbReference type="RefSeq" id="WP_155314687.1">
    <property type="nucleotide sequence ID" value="NZ_AP021874.1"/>
</dbReference>
<evidence type="ECO:0000313" key="1">
    <source>
        <dbReference type="EMBL" id="BBO66287.1"/>
    </source>
</evidence>
<accession>A0A5K7YNV7</accession>
<name>A0A5K7YNV7_9BACT</name>
<reference evidence="1 2" key="1">
    <citation type="submission" date="2019-11" db="EMBL/GenBank/DDBJ databases">
        <title>Comparative genomics of hydrocarbon-degrading Desulfosarcina strains.</title>
        <authorList>
            <person name="Watanabe M."/>
            <person name="Kojima H."/>
            <person name="Fukui M."/>
        </authorList>
    </citation>
    <scope>NUCLEOTIDE SEQUENCE [LARGE SCALE GENOMIC DNA]</scope>
    <source>
        <strain evidence="1 2">PL12</strain>
    </source>
</reference>
<protein>
    <submittedName>
        <fullName evidence="1">Uncharacterized protein</fullName>
    </submittedName>
</protein>
<organism evidence="1 2">
    <name type="scientific">Desulfosarcina alkanivorans</name>
    <dbReference type="NCBI Taxonomy" id="571177"/>
    <lineage>
        <taxon>Bacteria</taxon>
        <taxon>Pseudomonadati</taxon>
        <taxon>Thermodesulfobacteriota</taxon>
        <taxon>Desulfobacteria</taxon>
        <taxon>Desulfobacterales</taxon>
        <taxon>Desulfosarcinaceae</taxon>
        <taxon>Desulfosarcina</taxon>
    </lineage>
</organism>
<dbReference type="KEGG" id="dalk:DSCA_02170"/>
<gene>
    <name evidence="1" type="ORF">DSCA_02170</name>
</gene>
<dbReference type="EMBL" id="AP021874">
    <property type="protein sequence ID" value="BBO66287.1"/>
    <property type="molecule type" value="Genomic_DNA"/>
</dbReference>
<evidence type="ECO:0000313" key="2">
    <source>
        <dbReference type="Proteomes" id="UP000427906"/>
    </source>
</evidence>
<sequence>MAKRTSPDPNQMTFNFMFEEKVDAYISAKQEILEVMDAEPRPSQPVENEFEACVEIAAAVKKAIRLLIPAINGRQFSD</sequence>
<proteinExistence type="predicted"/>
<dbReference type="AlphaFoldDB" id="A0A5K7YNV7"/>
<dbReference type="Proteomes" id="UP000427906">
    <property type="component" value="Chromosome"/>
</dbReference>